<reference evidence="2 3" key="1">
    <citation type="submission" date="2020-07" db="EMBL/GenBank/DDBJ databases">
        <title>Complete genome sequence of Chitinibacter sp. 2T18.</title>
        <authorList>
            <person name="Bae J.-W."/>
            <person name="Choi J.-W."/>
        </authorList>
    </citation>
    <scope>NUCLEOTIDE SEQUENCE [LARGE SCALE GENOMIC DNA]</scope>
    <source>
        <strain evidence="2 3">2T18</strain>
    </source>
</reference>
<dbReference type="Proteomes" id="UP000509597">
    <property type="component" value="Chromosome"/>
</dbReference>
<protein>
    <submittedName>
        <fullName evidence="2">Uncharacterized protein</fullName>
    </submittedName>
</protein>
<dbReference type="EMBL" id="CP058627">
    <property type="protein sequence ID" value="QLG87595.1"/>
    <property type="molecule type" value="Genomic_DNA"/>
</dbReference>
<organism evidence="2 3">
    <name type="scientific">Chitinibacter bivalviorum</name>
    <dbReference type="NCBI Taxonomy" id="2739434"/>
    <lineage>
        <taxon>Bacteria</taxon>
        <taxon>Pseudomonadati</taxon>
        <taxon>Pseudomonadota</taxon>
        <taxon>Betaproteobacteria</taxon>
        <taxon>Neisseriales</taxon>
        <taxon>Chitinibacteraceae</taxon>
        <taxon>Chitinibacter</taxon>
    </lineage>
</organism>
<keyword evidence="3" id="KW-1185">Reference proteome</keyword>
<feature type="region of interest" description="Disordered" evidence="1">
    <location>
        <begin position="1"/>
        <end position="62"/>
    </location>
</feature>
<dbReference type="RefSeq" id="WP_179357677.1">
    <property type="nucleotide sequence ID" value="NZ_CP058627.1"/>
</dbReference>
<accession>A0A7H9BG83</accession>
<name>A0A7H9BG83_9NEIS</name>
<gene>
    <name evidence="2" type="ORF">HQ393_04620</name>
</gene>
<dbReference type="KEGG" id="chiz:HQ393_04620"/>
<evidence type="ECO:0000313" key="3">
    <source>
        <dbReference type="Proteomes" id="UP000509597"/>
    </source>
</evidence>
<sequence>MFNSSKNLTTQNITNNDNRQSIQDGMGISGDNSSISTTSNVFTDLSNRSTNNIDNSNRSVTNITNTTTDQGALKLAADQVFASLTSQNSTVSAMARLVEQSQKNAGDTNIKVINSAFDALGTKDHITADLVNKYADLQNTATNNIATAWKNAKEFEAGKSLGDIKWVIGGLIGVFALMALKGGK</sequence>
<feature type="compositionally biased region" description="Polar residues" evidence="1">
    <location>
        <begin position="1"/>
        <end position="23"/>
    </location>
</feature>
<evidence type="ECO:0000313" key="2">
    <source>
        <dbReference type="EMBL" id="QLG87595.1"/>
    </source>
</evidence>
<dbReference type="AlphaFoldDB" id="A0A7H9BG83"/>
<feature type="compositionally biased region" description="Polar residues" evidence="1">
    <location>
        <begin position="30"/>
        <end position="62"/>
    </location>
</feature>
<proteinExistence type="predicted"/>
<evidence type="ECO:0000256" key="1">
    <source>
        <dbReference type="SAM" id="MobiDB-lite"/>
    </source>
</evidence>